<dbReference type="SMR" id="A0A0W8F6J1"/>
<feature type="domain" description="Rubrerythrin diiron-binding" evidence="4">
    <location>
        <begin position="28"/>
        <end position="86"/>
    </location>
</feature>
<feature type="compositionally biased region" description="Basic and acidic residues" evidence="3">
    <location>
        <begin position="95"/>
        <end position="105"/>
    </location>
</feature>
<comment type="subcellular location">
    <subcellularLocation>
        <location evidence="1">Encapsulin nanocompartment</location>
    </subcellularLocation>
</comment>
<evidence type="ECO:0000256" key="1">
    <source>
        <dbReference type="ARBA" id="ARBA00033738"/>
    </source>
</evidence>
<sequence length="112" mass="12477">MTEFVNPFSGKVPDRKLTSEELIRALRLDLAAEHEAVHLYMAHAEATDNPLVKEVLIDIANEERVHAGEFSRLLQILTGDEDELLAQGAEEVDEMAGKKPSEEKKKPAKKGK</sequence>
<dbReference type="GO" id="GO:0140737">
    <property type="term" value="C:encapsulin nanocompartment"/>
    <property type="evidence" value="ECO:0007669"/>
    <property type="project" value="UniProtKB-SubCell"/>
</dbReference>
<dbReference type="PANTHER" id="PTHR37165">
    <property type="entry name" value="PEPTIDASE U56 FAMILY"/>
    <property type="match status" value="1"/>
</dbReference>
<name>A0A0W8F6J1_9ZZZZ</name>
<dbReference type="AlphaFoldDB" id="A0A0W8F6J1"/>
<dbReference type="InterPro" id="IPR003251">
    <property type="entry name" value="Rr_diiron-bd_dom"/>
</dbReference>
<dbReference type="InterPro" id="IPR012347">
    <property type="entry name" value="Ferritin-like"/>
</dbReference>
<evidence type="ECO:0000259" key="4">
    <source>
        <dbReference type="Pfam" id="PF02915"/>
    </source>
</evidence>
<evidence type="ECO:0000256" key="3">
    <source>
        <dbReference type="SAM" id="MobiDB-lite"/>
    </source>
</evidence>
<dbReference type="PANTHER" id="PTHR37165:SF1">
    <property type="entry name" value="TYPE 1 ENCAPSULIN SHELL PROTEIN"/>
    <property type="match status" value="1"/>
</dbReference>
<dbReference type="GO" id="GO:0046872">
    <property type="term" value="F:metal ion binding"/>
    <property type="evidence" value="ECO:0007669"/>
    <property type="project" value="InterPro"/>
</dbReference>
<proteinExistence type="predicted"/>
<gene>
    <name evidence="5" type="ORF">ASZ90_013836</name>
</gene>
<reference evidence="5" key="1">
    <citation type="journal article" date="2015" name="Proc. Natl. Acad. Sci. U.S.A.">
        <title>Networks of energetic and metabolic interactions define dynamics in microbial communities.</title>
        <authorList>
            <person name="Embree M."/>
            <person name="Liu J.K."/>
            <person name="Al-Bassam M.M."/>
            <person name="Zengler K."/>
        </authorList>
    </citation>
    <scope>NUCLEOTIDE SEQUENCE</scope>
</reference>
<dbReference type="GO" id="GO:0016491">
    <property type="term" value="F:oxidoreductase activity"/>
    <property type="evidence" value="ECO:0007669"/>
    <property type="project" value="InterPro"/>
</dbReference>
<accession>A0A0W8F6J1</accession>
<feature type="region of interest" description="Disordered" evidence="3">
    <location>
        <begin position="86"/>
        <end position="112"/>
    </location>
</feature>
<organism evidence="5">
    <name type="scientific">hydrocarbon metagenome</name>
    <dbReference type="NCBI Taxonomy" id="938273"/>
    <lineage>
        <taxon>unclassified sequences</taxon>
        <taxon>metagenomes</taxon>
        <taxon>ecological metagenomes</taxon>
    </lineage>
</organism>
<keyword evidence="2" id="KW-1284">Encapsulin nanocompartment</keyword>
<dbReference type="Gene3D" id="1.20.1260.10">
    <property type="match status" value="1"/>
</dbReference>
<dbReference type="EMBL" id="LNQE01001494">
    <property type="protein sequence ID" value="KUG16504.1"/>
    <property type="molecule type" value="Genomic_DNA"/>
</dbReference>
<dbReference type="Pfam" id="PF02915">
    <property type="entry name" value="Rubrerythrin"/>
    <property type="match status" value="1"/>
</dbReference>
<evidence type="ECO:0000313" key="5">
    <source>
        <dbReference type="EMBL" id="KUG16504.1"/>
    </source>
</evidence>
<dbReference type="InterPro" id="IPR009078">
    <property type="entry name" value="Ferritin-like_SF"/>
</dbReference>
<comment type="caution">
    <text evidence="5">The sequence shown here is derived from an EMBL/GenBank/DDBJ whole genome shotgun (WGS) entry which is preliminary data.</text>
</comment>
<protein>
    <submittedName>
        <fullName evidence="5">Ferritin-like di-iron-carboxylate protein</fullName>
    </submittedName>
</protein>
<dbReference type="InterPro" id="IPR051429">
    <property type="entry name" value="Encapsulin_nc"/>
</dbReference>
<dbReference type="SUPFAM" id="SSF47240">
    <property type="entry name" value="Ferritin-like"/>
    <property type="match status" value="1"/>
</dbReference>
<evidence type="ECO:0000256" key="2">
    <source>
        <dbReference type="ARBA" id="ARBA00033787"/>
    </source>
</evidence>